<name>A0ABR1ULP5_9PEZI</name>
<comment type="caution">
    <text evidence="1">The sequence shown here is derived from an EMBL/GenBank/DDBJ whole genome shotgun (WGS) entry which is preliminary data.</text>
</comment>
<gene>
    <name evidence="1" type="ORF">PG996_009762</name>
</gene>
<dbReference type="Proteomes" id="UP001446871">
    <property type="component" value="Unassembled WGS sequence"/>
</dbReference>
<sequence length="397" mass="43624">MSKRHFPSNESMTSLAFRLNMMDPIILEVSISSLAEWSLRRQYSPALEETRCKSAMRLIRLVRDGLEQPGPVSDATLIGMMALSWRPANCCPHVGPMRGLFRDIGIDHLGGHENLAHYEFAEESWAAFLYFLNMRGGIETVDLGGGSESFTLADNMNAAVTGKAPTIDLCKPFQHVFKTWLPQMRPPLTEAATFPVDDDFKELLLDLRICCQEIEEYTIRVKKLGSTGSTSMVVPYQNIVQHRLMSLRQKDNGIGSDTAGSAEGICRAATLVFTLGVTFPLPRAEPLANAAAGLGQAMRNSSSIPNRRFLFWAAMLGAIATGAAEVSAASEGNESAKHSYLFFLDQTRRLRGELGLTTWDAAKALLESFVWLDAACDEGAWKVWTQSLRPSQAAAGK</sequence>
<proteinExistence type="predicted"/>
<keyword evidence="2" id="KW-1185">Reference proteome</keyword>
<protein>
    <submittedName>
        <fullName evidence="1">Uncharacterized protein</fullName>
    </submittedName>
</protein>
<evidence type="ECO:0000313" key="1">
    <source>
        <dbReference type="EMBL" id="KAK8059832.1"/>
    </source>
</evidence>
<accession>A0ABR1ULP5</accession>
<organism evidence="1 2">
    <name type="scientific">Apiospora saccharicola</name>
    <dbReference type="NCBI Taxonomy" id="335842"/>
    <lineage>
        <taxon>Eukaryota</taxon>
        <taxon>Fungi</taxon>
        <taxon>Dikarya</taxon>
        <taxon>Ascomycota</taxon>
        <taxon>Pezizomycotina</taxon>
        <taxon>Sordariomycetes</taxon>
        <taxon>Xylariomycetidae</taxon>
        <taxon>Amphisphaeriales</taxon>
        <taxon>Apiosporaceae</taxon>
        <taxon>Apiospora</taxon>
    </lineage>
</organism>
<evidence type="ECO:0000313" key="2">
    <source>
        <dbReference type="Proteomes" id="UP001446871"/>
    </source>
</evidence>
<dbReference type="PANTHER" id="PTHR37540">
    <property type="entry name" value="TRANSCRIPTION FACTOR (ACR-2), PUTATIVE-RELATED-RELATED"/>
    <property type="match status" value="1"/>
</dbReference>
<dbReference type="EMBL" id="JAQQWM010000006">
    <property type="protein sequence ID" value="KAK8059832.1"/>
    <property type="molecule type" value="Genomic_DNA"/>
</dbReference>
<reference evidence="1 2" key="1">
    <citation type="submission" date="2023-01" db="EMBL/GenBank/DDBJ databases">
        <title>Analysis of 21 Apiospora genomes using comparative genomics revels a genus with tremendous synthesis potential of carbohydrate active enzymes and secondary metabolites.</title>
        <authorList>
            <person name="Sorensen T."/>
        </authorList>
    </citation>
    <scope>NUCLEOTIDE SEQUENCE [LARGE SCALE GENOMIC DNA]</scope>
    <source>
        <strain evidence="1 2">CBS 83171</strain>
    </source>
</reference>
<dbReference type="PANTHER" id="PTHR37540:SF5">
    <property type="entry name" value="TRANSCRIPTION FACTOR DOMAIN-CONTAINING PROTEIN"/>
    <property type="match status" value="1"/>
</dbReference>